<dbReference type="InterPro" id="IPR018163">
    <property type="entry name" value="Thr/Ala-tRNA-synth_IIc_edit"/>
</dbReference>
<comment type="similarity">
    <text evidence="1">Belongs to the class-II aminoacyl-tRNA synthetase family.</text>
</comment>
<dbReference type="Proteomes" id="UP000595618">
    <property type="component" value="Chromosome"/>
</dbReference>
<dbReference type="EMBL" id="CP066690">
    <property type="protein sequence ID" value="QQG45771.1"/>
    <property type="molecule type" value="Genomic_DNA"/>
</dbReference>
<protein>
    <recommendedName>
        <fullName evidence="2">alanine--tRNA ligase</fullName>
        <ecNumber evidence="2">6.1.1.7</ecNumber>
    </recommendedName>
</protein>
<dbReference type="GO" id="GO:0005524">
    <property type="term" value="F:ATP binding"/>
    <property type="evidence" value="ECO:0007669"/>
    <property type="project" value="UniProtKB-KW"/>
</dbReference>
<dbReference type="InterPro" id="IPR002318">
    <property type="entry name" value="Ala-tRNA-lgiase_IIc"/>
</dbReference>
<dbReference type="GO" id="GO:0004813">
    <property type="term" value="F:alanine-tRNA ligase activity"/>
    <property type="evidence" value="ECO:0007669"/>
    <property type="project" value="UniProtKB-EC"/>
</dbReference>
<dbReference type="GO" id="GO:0002161">
    <property type="term" value="F:aminoacyl-tRNA deacylase activity"/>
    <property type="evidence" value="ECO:0007669"/>
    <property type="project" value="TreeGrafter"/>
</dbReference>
<dbReference type="SMART" id="SM00863">
    <property type="entry name" value="tRNA_SAD"/>
    <property type="match status" value="1"/>
</dbReference>
<proteinExistence type="inferred from homology"/>
<keyword evidence="3" id="KW-0820">tRNA-binding</keyword>
<dbReference type="SUPFAM" id="SSF55186">
    <property type="entry name" value="ThrRS/AlaRS common domain"/>
    <property type="match status" value="1"/>
</dbReference>
<keyword evidence="4 11" id="KW-0436">Ligase</keyword>
<keyword evidence="9" id="KW-0030">Aminoacyl-tRNA synthetase</keyword>
<keyword evidence="7" id="KW-0694">RNA-binding</keyword>
<dbReference type="SUPFAM" id="SSF101353">
    <property type="entry name" value="Putative anticodon-binding domain of alanyl-tRNA synthetase (AlaRS)"/>
    <property type="match status" value="1"/>
</dbReference>
<dbReference type="Pfam" id="PF07973">
    <property type="entry name" value="tRNA_SAD"/>
    <property type="match status" value="1"/>
</dbReference>
<sequence length="573" mass="65046">MTSKEIRDKFLNFFKQRGHAVVPSSSLIPGDPSVLLTTAGMQQFKPYFLGKADPVHDFGTRRTASIQKSFRTSDIDEVGDESHLTFFEMLGHFSFGDYFKKETIEWTYEFLTTVLKISPERIWASVFEGDDAIPFDQESYDAWLRFIPEKRIKKGGREGNVWGPPGPEGPCGAANEVYVDDLEVATLVFMEYYCAQDGSLSPLADKGVDVGWGLERAAKVIQNASTVFDTDLFLPFMELLPADLEIRIKRIVTDHLRAVAFLLADGLRPSNKEAGYILRRLLRRALVYEHIYKVPQHVFDAVIHDIVHEYGEFYPELLRENENIRQEFNAERQKFGSTLQRGLKELERVNTIDGTIAFNLYETFGLPYEIIKELGGARAQTLSHESFDGEFRKHQEISRAGQEKKFGGHGLLLDTGELKAGNEEELKTVTRLHTATHLLNAALHKVLGNTVEQRGSDITPERTRFDFLFPRKLTGEELKKIEELVNYAIAKDFPVSAKEMSLEEAKKSGALFFYEGHYPERVKVYTIGDDKEIFSQELCGGPHVTHTGEIGHFKIVKEESSSFGVRRIRGVID</sequence>
<evidence type="ECO:0000256" key="9">
    <source>
        <dbReference type="ARBA" id="ARBA00023146"/>
    </source>
</evidence>
<keyword evidence="6" id="KW-0067">ATP-binding</keyword>
<gene>
    <name evidence="11" type="ORF">HYW89_03785</name>
</gene>
<dbReference type="PANTHER" id="PTHR11777:SF9">
    <property type="entry name" value="ALANINE--TRNA LIGASE, CYTOPLASMIC"/>
    <property type="match status" value="1"/>
</dbReference>
<dbReference type="SUPFAM" id="SSF55681">
    <property type="entry name" value="Class II aaRS and biotin synthetases"/>
    <property type="match status" value="1"/>
</dbReference>
<reference evidence="11 12" key="1">
    <citation type="submission" date="2020-07" db="EMBL/GenBank/DDBJ databases">
        <title>Huge and variable diversity of episymbiotic CPR bacteria and DPANN archaea in groundwater ecosystems.</title>
        <authorList>
            <person name="He C.Y."/>
            <person name="Keren R."/>
            <person name="Whittaker M."/>
            <person name="Farag I.F."/>
            <person name="Doudna J."/>
            <person name="Cate J.H.D."/>
            <person name="Banfield J.F."/>
        </authorList>
    </citation>
    <scope>NUCLEOTIDE SEQUENCE [LARGE SCALE GENOMIC DNA]</scope>
    <source>
        <strain evidence="11">NC_groundwater_541_Ag_S-0.1um_46_50</strain>
    </source>
</reference>
<feature type="domain" description="Alanyl-transfer RNA synthetases family profile" evidence="10">
    <location>
        <begin position="1"/>
        <end position="573"/>
    </location>
</feature>
<dbReference type="Gene3D" id="3.30.54.20">
    <property type="match status" value="1"/>
</dbReference>
<dbReference type="PRINTS" id="PR00980">
    <property type="entry name" value="TRNASYNTHALA"/>
</dbReference>
<dbReference type="NCBIfam" id="NF002436">
    <property type="entry name" value="PRK01584.1"/>
    <property type="match status" value="1"/>
</dbReference>
<evidence type="ECO:0000256" key="2">
    <source>
        <dbReference type="ARBA" id="ARBA00013168"/>
    </source>
</evidence>
<keyword evidence="8" id="KW-0648">Protein biosynthesis</keyword>
<evidence type="ECO:0000313" key="11">
    <source>
        <dbReference type="EMBL" id="QQG45771.1"/>
    </source>
</evidence>
<dbReference type="GO" id="GO:0006419">
    <property type="term" value="P:alanyl-tRNA aminoacylation"/>
    <property type="evidence" value="ECO:0007669"/>
    <property type="project" value="InterPro"/>
</dbReference>
<evidence type="ECO:0000256" key="4">
    <source>
        <dbReference type="ARBA" id="ARBA00022598"/>
    </source>
</evidence>
<dbReference type="GO" id="GO:0005829">
    <property type="term" value="C:cytosol"/>
    <property type="evidence" value="ECO:0007669"/>
    <property type="project" value="TreeGrafter"/>
</dbReference>
<dbReference type="EC" id="6.1.1.7" evidence="2"/>
<evidence type="ECO:0000256" key="8">
    <source>
        <dbReference type="ARBA" id="ARBA00022917"/>
    </source>
</evidence>
<evidence type="ECO:0000256" key="6">
    <source>
        <dbReference type="ARBA" id="ARBA00022840"/>
    </source>
</evidence>
<dbReference type="InterPro" id="IPR012947">
    <property type="entry name" value="tRNA_SAD"/>
</dbReference>
<dbReference type="FunFam" id="3.30.980.10:FF:000004">
    <property type="entry name" value="Alanine--tRNA ligase, cytoplasmic"/>
    <property type="match status" value="1"/>
</dbReference>
<evidence type="ECO:0000256" key="7">
    <source>
        <dbReference type="ARBA" id="ARBA00022884"/>
    </source>
</evidence>
<dbReference type="AlphaFoldDB" id="A0A7T5URN3"/>
<evidence type="ECO:0000256" key="3">
    <source>
        <dbReference type="ARBA" id="ARBA00022555"/>
    </source>
</evidence>
<evidence type="ECO:0000259" key="10">
    <source>
        <dbReference type="PROSITE" id="PS50860"/>
    </source>
</evidence>
<dbReference type="Gene3D" id="3.30.930.10">
    <property type="entry name" value="Bira Bifunctional Protein, Domain 2"/>
    <property type="match status" value="1"/>
</dbReference>
<evidence type="ECO:0000256" key="5">
    <source>
        <dbReference type="ARBA" id="ARBA00022741"/>
    </source>
</evidence>
<accession>A0A7T5URN3</accession>
<dbReference type="CDD" id="cd00673">
    <property type="entry name" value="AlaRS_core"/>
    <property type="match status" value="1"/>
</dbReference>
<dbReference type="InterPro" id="IPR018164">
    <property type="entry name" value="Ala-tRNA-synth_IIc_N"/>
</dbReference>
<dbReference type="InterPro" id="IPR018165">
    <property type="entry name" value="Ala-tRNA-synth_IIc_core"/>
</dbReference>
<organism evidence="11 12">
    <name type="scientific">Candidatus Sungiibacteriota bacterium</name>
    <dbReference type="NCBI Taxonomy" id="2750080"/>
    <lineage>
        <taxon>Bacteria</taxon>
        <taxon>Candidatus Sungiibacteriota</taxon>
    </lineage>
</organism>
<dbReference type="Gene3D" id="3.30.980.10">
    <property type="entry name" value="Threonyl-trna Synthetase, Chain A, domain 2"/>
    <property type="match status" value="1"/>
</dbReference>
<keyword evidence="5" id="KW-0547">Nucleotide-binding</keyword>
<dbReference type="PANTHER" id="PTHR11777">
    <property type="entry name" value="ALANYL-TRNA SYNTHETASE"/>
    <property type="match status" value="1"/>
</dbReference>
<dbReference type="InterPro" id="IPR045864">
    <property type="entry name" value="aa-tRNA-synth_II/BPL/LPL"/>
</dbReference>
<evidence type="ECO:0000256" key="1">
    <source>
        <dbReference type="ARBA" id="ARBA00008226"/>
    </source>
</evidence>
<name>A0A7T5URN3_9BACT</name>
<dbReference type="Pfam" id="PF01411">
    <property type="entry name" value="tRNA-synt_2c"/>
    <property type="match status" value="1"/>
</dbReference>
<evidence type="ECO:0000313" key="12">
    <source>
        <dbReference type="Proteomes" id="UP000595618"/>
    </source>
</evidence>
<dbReference type="InterPro" id="IPR050058">
    <property type="entry name" value="Ala-tRNA_ligase"/>
</dbReference>
<dbReference type="PROSITE" id="PS50860">
    <property type="entry name" value="AA_TRNA_LIGASE_II_ALA"/>
    <property type="match status" value="1"/>
</dbReference>
<dbReference type="InterPro" id="IPR018162">
    <property type="entry name" value="Ala-tRNA-ligase_IIc_anticod-bd"/>
</dbReference>
<dbReference type="GO" id="GO:0000049">
    <property type="term" value="F:tRNA binding"/>
    <property type="evidence" value="ECO:0007669"/>
    <property type="project" value="UniProtKB-KW"/>
</dbReference>